<reference evidence="2" key="1">
    <citation type="journal article" date="2015" name="Nat. Genet.">
        <title>The genome and transcriptome of the zoonotic hookworm Ancylostoma ceylanicum identify infection-specific gene families.</title>
        <authorList>
            <person name="Schwarz E.M."/>
            <person name="Hu Y."/>
            <person name="Antoshechkin I."/>
            <person name="Miller M.M."/>
            <person name="Sternberg P.W."/>
            <person name="Aroian R.V."/>
        </authorList>
    </citation>
    <scope>NUCLEOTIDE SEQUENCE</scope>
    <source>
        <strain evidence="2">HY135</strain>
    </source>
</reference>
<comment type="caution">
    <text evidence="1">The sequence shown here is derived from an EMBL/GenBank/DDBJ whole genome shotgun (WGS) entry which is preliminary data.</text>
</comment>
<dbReference type="Proteomes" id="UP000024635">
    <property type="component" value="Unassembled WGS sequence"/>
</dbReference>
<evidence type="ECO:0000313" key="2">
    <source>
        <dbReference type="Proteomes" id="UP000024635"/>
    </source>
</evidence>
<accession>A0A016V457</accession>
<dbReference type="AlphaFoldDB" id="A0A016V457"/>
<gene>
    <name evidence="1" type="primary">Acey_s0018.g3536</name>
    <name evidence="1" type="ORF">Y032_0018g3536</name>
</gene>
<keyword evidence="2" id="KW-1185">Reference proteome</keyword>
<organism evidence="1 2">
    <name type="scientific">Ancylostoma ceylanicum</name>
    <dbReference type="NCBI Taxonomy" id="53326"/>
    <lineage>
        <taxon>Eukaryota</taxon>
        <taxon>Metazoa</taxon>
        <taxon>Ecdysozoa</taxon>
        <taxon>Nematoda</taxon>
        <taxon>Chromadorea</taxon>
        <taxon>Rhabditida</taxon>
        <taxon>Rhabditina</taxon>
        <taxon>Rhabditomorpha</taxon>
        <taxon>Strongyloidea</taxon>
        <taxon>Ancylostomatidae</taxon>
        <taxon>Ancylostomatinae</taxon>
        <taxon>Ancylostoma</taxon>
    </lineage>
</organism>
<dbReference type="EMBL" id="JARK01001354">
    <property type="protein sequence ID" value="EYC21797.1"/>
    <property type="molecule type" value="Genomic_DNA"/>
</dbReference>
<proteinExistence type="predicted"/>
<name>A0A016V457_9BILA</name>
<protein>
    <submittedName>
        <fullName evidence="1">Uncharacterized protein</fullName>
    </submittedName>
</protein>
<sequence length="129" mass="14887">MSEPTNHRNRLRRDAVKTYAATRPHRTRMIIKSSSFKFDTWNDISGHLLTVFRLRQHSSIPTNLRKLVYFPSALLQHLKAAAATRTWIGQSQPSSAEPGHCRARIQKTITKRIDKSNCDWLSYRLRSAG</sequence>
<evidence type="ECO:0000313" key="1">
    <source>
        <dbReference type="EMBL" id="EYC21797.1"/>
    </source>
</evidence>